<organism evidence="9 10">
    <name type="scientific">Pestalotiopsis fici (strain W106-1 / CGMCC3.15140)</name>
    <dbReference type="NCBI Taxonomy" id="1229662"/>
    <lineage>
        <taxon>Eukaryota</taxon>
        <taxon>Fungi</taxon>
        <taxon>Dikarya</taxon>
        <taxon>Ascomycota</taxon>
        <taxon>Pezizomycotina</taxon>
        <taxon>Sordariomycetes</taxon>
        <taxon>Xylariomycetidae</taxon>
        <taxon>Amphisphaeriales</taxon>
        <taxon>Sporocadaceae</taxon>
        <taxon>Pestalotiopsis</taxon>
    </lineage>
</organism>
<feature type="transmembrane region" description="Helical" evidence="7">
    <location>
        <begin position="405"/>
        <end position="424"/>
    </location>
</feature>
<keyword evidence="4 7" id="KW-1133">Transmembrane helix</keyword>
<dbReference type="FunFam" id="1.20.1250.20:FF:000188">
    <property type="entry name" value="MFS general substrate transporter"/>
    <property type="match status" value="1"/>
</dbReference>
<sequence length="567" mass="62904">MAEKAEKSPMGSNALGSSDGVSIENIVVDKVAERGFVKKLDFYLLPFLSLMYFFNSVDRSNLGNAQTDELGNDLGFVGNQYSLLILLFYIPNGLCDLPLNMLTKRFSGKVMLPGLMFAWGAMALFQNAAKNFAGLLVIRLLLGAFEAGFFAGTVFYLTLFYTRGELGFRIALFFGSALLGSAFSGLISFGVFQIKNTSLHGWQWLFIIEGALTVLIAIVGYFWLPASSSTAWFLTDHEREVARLRSLRDASGKVDIEFSMRECFQQWNDWKFPLWCVIAFTYPVAFATCANFLPIVLQRLGYSTVMTNLLTVPPNCCGFIVLLIVTYWSDRLRERTSYRFLPHSVFASGAYIPSCLVQSWHNNNNLNENSRAANTGFLVGLGNLGGILAAATFRTEYAPRYVPCLIATACCNVVCIGFTLWLGLWMKRENNRRDAQAGAVLLPGDVDTRELENGEDDAKWRYFTKHIINEPTTLVSNIMNDPRFPDDMKESEAVGHPATMARNSTERRVSEGKGGIHGPSIVTISSGHQEVSRAAGIPGAVPDPKMKDLPQSKRDQSNNQLSNLSKQ</sequence>
<dbReference type="InterPro" id="IPR020846">
    <property type="entry name" value="MFS_dom"/>
</dbReference>
<proteinExistence type="predicted"/>
<keyword evidence="2" id="KW-0813">Transport</keyword>
<dbReference type="GeneID" id="19269072"/>
<evidence type="ECO:0000259" key="8">
    <source>
        <dbReference type="PROSITE" id="PS50850"/>
    </source>
</evidence>
<dbReference type="InterPro" id="IPR011701">
    <property type="entry name" value="MFS"/>
</dbReference>
<dbReference type="AlphaFoldDB" id="W3XJ36"/>
<evidence type="ECO:0000256" key="1">
    <source>
        <dbReference type="ARBA" id="ARBA00004141"/>
    </source>
</evidence>
<dbReference type="Pfam" id="PF07690">
    <property type="entry name" value="MFS_1"/>
    <property type="match status" value="1"/>
</dbReference>
<evidence type="ECO:0000256" key="4">
    <source>
        <dbReference type="ARBA" id="ARBA00022989"/>
    </source>
</evidence>
<evidence type="ECO:0000313" key="10">
    <source>
        <dbReference type="Proteomes" id="UP000030651"/>
    </source>
</evidence>
<feature type="transmembrane region" description="Helical" evidence="7">
    <location>
        <begin position="272"/>
        <end position="297"/>
    </location>
</feature>
<dbReference type="HOGENOM" id="CLU_001265_0_1_1"/>
<keyword evidence="10" id="KW-1185">Reference proteome</keyword>
<feature type="transmembrane region" description="Helical" evidence="7">
    <location>
        <begin position="40"/>
        <end position="58"/>
    </location>
</feature>
<evidence type="ECO:0000256" key="3">
    <source>
        <dbReference type="ARBA" id="ARBA00022692"/>
    </source>
</evidence>
<comment type="subcellular location">
    <subcellularLocation>
        <location evidence="1">Membrane</location>
        <topology evidence="1">Multi-pass membrane protein</topology>
    </subcellularLocation>
</comment>
<dbReference type="Gene3D" id="1.20.1250.20">
    <property type="entry name" value="MFS general substrate transporter like domains"/>
    <property type="match status" value="1"/>
</dbReference>
<keyword evidence="5 7" id="KW-0472">Membrane</keyword>
<dbReference type="SUPFAM" id="SSF103473">
    <property type="entry name" value="MFS general substrate transporter"/>
    <property type="match status" value="1"/>
</dbReference>
<feature type="compositionally biased region" description="Basic and acidic residues" evidence="6">
    <location>
        <begin position="544"/>
        <end position="556"/>
    </location>
</feature>
<feature type="transmembrane region" description="Helical" evidence="7">
    <location>
        <begin position="110"/>
        <end position="129"/>
    </location>
</feature>
<dbReference type="OrthoDB" id="2985014at2759"/>
<dbReference type="RefSeq" id="XP_007830831.1">
    <property type="nucleotide sequence ID" value="XM_007832640.1"/>
</dbReference>
<evidence type="ECO:0000256" key="2">
    <source>
        <dbReference type="ARBA" id="ARBA00022448"/>
    </source>
</evidence>
<dbReference type="PROSITE" id="PS50850">
    <property type="entry name" value="MFS"/>
    <property type="match status" value="1"/>
</dbReference>
<reference evidence="10" key="1">
    <citation type="journal article" date="2015" name="BMC Genomics">
        <title>Genomic and transcriptomic analysis of the endophytic fungus Pestalotiopsis fici reveals its lifestyle and high potential for synthesis of natural products.</title>
        <authorList>
            <person name="Wang X."/>
            <person name="Zhang X."/>
            <person name="Liu L."/>
            <person name="Xiang M."/>
            <person name="Wang W."/>
            <person name="Sun X."/>
            <person name="Che Y."/>
            <person name="Guo L."/>
            <person name="Liu G."/>
            <person name="Guo L."/>
            <person name="Wang C."/>
            <person name="Yin W.B."/>
            <person name="Stadler M."/>
            <person name="Zhang X."/>
            <person name="Liu X."/>
        </authorList>
    </citation>
    <scope>NUCLEOTIDE SEQUENCE [LARGE SCALE GENOMIC DNA]</scope>
    <source>
        <strain evidence="10">W106-1 / CGMCC3.15140</strain>
    </source>
</reference>
<name>W3XJ36_PESFW</name>
<dbReference type="InterPro" id="IPR036259">
    <property type="entry name" value="MFS_trans_sf"/>
</dbReference>
<dbReference type="InParanoid" id="W3XJ36"/>
<dbReference type="KEGG" id="pfy:PFICI_04059"/>
<dbReference type="OMA" id="LWMRREN"/>
<dbReference type="PANTHER" id="PTHR43791">
    <property type="entry name" value="PERMEASE-RELATED"/>
    <property type="match status" value="1"/>
</dbReference>
<dbReference type="GO" id="GO:0016020">
    <property type="term" value="C:membrane"/>
    <property type="evidence" value="ECO:0007669"/>
    <property type="project" value="UniProtKB-SubCell"/>
</dbReference>
<dbReference type="Proteomes" id="UP000030651">
    <property type="component" value="Unassembled WGS sequence"/>
</dbReference>
<keyword evidence="3 7" id="KW-0812">Transmembrane</keyword>
<feature type="transmembrane region" description="Helical" evidence="7">
    <location>
        <begin position="372"/>
        <end position="393"/>
    </location>
</feature>
<feature type="region of interest" description="Disordered" evidence="6">
    <location>
        <begin position="500"/>
        <end position="567"/>
    </location>
</feature>
<feature type="transmembrane region" description="Helical" evidence="7">
    <location>
        <begin position="136"/>
        <end position="158"/>
    </location>
</feature>
<protein>
    <recommendedName>
        <fullName evidence="8">Major facilitator superfamily (MFS) profile domain-containing protein</fullName>
    </recommendedName>
</protein>
<evidence type="ECO:0000256" key="6">
    <source>
        <dbReference type="SAM" id="MobiDB-lite"/>
    </source>
</evidence>
<dbReference type="PANTHER" id="PTHR43791:SF9">
    <property type="entry name" value="MAJOR FACILITATOR-TYPE TRANSPORTER HXNP"/>
    <property type="match status" value="1"/>
</dbReference>
<dbReference type="EMBL" id="KI912110">
    <property type="protein sequence ID" value="ETS86034.1"/>
    <property type="molecule type" value="Genomic_DNA"/>
</dbReference>
<evidence type="ECO:0000313" key="9">
    <source>
        <dbReference type="EMBL" id="ETS86034.1"/>
    </source>
</evidence>
<feature type="transmembrane region" description="Helical" evidence="7">
    <location>
        <begin position="70"/>
        <end position="90"/>
    </location>
</feature>
<feature type="compositionally biased region" description="Polar residues" evidence="6">
    <location>
        <begin position="557"/>
        <end position="567"/>
    </location>
</feature>
<dbReference type="GO" id="GO:0022857">
    <property type="term" value="F:transmembrane transporter activity"/>
    <property type="evidence" value="ECO:0007669"/>
    <property type="project" value="InterPro"/>
</dbReference>
<feature type="transmembrane region" description="Helical" evidence="7">
    <location>
        <begin position="204"/>
        <end position="224"/>
    </location>
</feature>
<feature type="domain" description="Major facilitator superfamily (MFS) profile" evidence="8">
    <location>
        <begin position="44"/>
        <end position="567"/>
    </location>
</feature>
<evidence type="ECO:0000256" key="5">
    <source>
        <dbReference type="ARBA" id="ARBA00023136"/>
    </source>
</evidence>
<feature type="transmembrane region" description="Helical" evidence="7">
    <location>
        <begin position="309"/>
        <end position="328"/>
    </location>
</feature>
<gene>
    <name evidence="9" type="ORF">PFICI_04059</name>
</gene>
<evidence type="ECO:0000256" key="7">
    <source>
        <dbReference type="SAM" id="Phobius"/>
    </source>
</evidence>
<accession>W3XJ36</accession>
<feature type="transmembrane region" description="Helical" evidence="7">
    <location>
        <begin position="170"/>
        <end position="192"/>
    </location>
</feature>
<dbReference type="eggNOG" id="KOG2533">
    <property type="taxonomic scope" value="Eukaryota"/>
</dbReference>